<gene>
    <name evidence="15" type="ORF">PACLA_8A037678</name>
</gene>
<keyword evidence="9" id="KW-0249">Electron transport</keyword>
<proteinExistence type="inferred from homology"/>
<keyword evidence="8" id="KW-0999">Mitochondrion inner membrane</keyword>
<dbReference type="AlphaFoldDB" id="A0A6S7H040"/>
<keyword evidence="11" id="KW-0496">Mitochondrion</keyword>
<evidence type="ECO:0000256" key="10">
    <source>
        <dbReference type="ARBA" id="ARBA00022990"/>
    </source>
</evidence>
<evidence type="ECO:0000256" key="8">
    <source>
        <dbReference type="ARBA" id="ARBA00022792"/>
    </source>
</evidence>
<dbReference type="Proteomes" id="UP001152795">
    <property type="component" value="Unassembled WGS sequence"/>
</dbReference>
<dbReference type="PANTHER" id="PTHR12485:SF1">
    <property type="entry name" value="NADH DEHYDROGENASE [UBIQUINONE] 1 ALPHA SUBCOMPLEX SUBUNIT 7"/>
    <property type="match status" value="1"/>
</dbReference>
<evidence type="ECO:0000256" key="11">
    <source>
        <dbReference type="ARBA" id="ARBA00023128"/>
    </source>
</evidence>
<evidence type="ECO:0000256" key="1">
    <source>
        <dbReference type="ARBA" id="ARBA00003195"/>
    </source>
</evidence>
<evidence type="ECO:0000256" key="14">
    <source>
        <dbReference type="ARBA" id="ARBA00033401"/>
    </source>
</evidence>
<accession>A0A6S7H040</accession>
<dbReference type="OrthoDB" id="10063829at2759"/>
<comment type="function">
    <text evidence="1">Accessory subunit of the mitochondrial membrane respiratory chain NADH dehydrogenase (Complex I), that is believed not to be involved in catalysis. Complex I functions in the transfer of electrons from NADH to the respiratory chain. The immediate electron acceptor for the enzyme is believed to be ubiquinone.</text>
</comment>
<evidence type="ECO:0000256" key="13">
    <source>
        <dbReference type="ARBA" id="ARBA00030360"/>
    </source>
</evidence>
<protein>
    <recommendedName>
        <fullName evidence="5">NADH dehydrogenase [ubiquinone] 1 alpha subcomplex subunit 7</fullName>
    </recommendedName>
    <alternativeName>
        <fullName evidence="14">Complex I-B14.5a</fullName>
    </alternativeName>
    <alternativeName>
        <fullName evidence="13">NADH-ubiquinone oxidoreductase subunit B14.5a</fullName>
    </alternativeName>
</protein>
<dbReference type="GO" id="GO:0005743">
    <property type="term" value="C:mitochondrial inner membrane"/>
    <property type="evidence" value="ECO:0007669"/>
    <property type="project" value="UniProtKB-SubCell"/>
</dbReference>
<evidence type="ECO:0000256" key="2">
    <source>
        <dbReference type="ARBA" id="ARBA00004443"/>
    </source>
</evidence>
<sequence length="99" mass="10939">MLPTHGTPNVFFNSVLDAVKIFYIFLFYYRTQVAPNLPDGVAHKLAANYYCNRDLRRAAAPPSVGYTSQSLLESGSQTKELKSEILTGLSPGSVYVPRP</sequence>
<evidence type="ECO:0000313" key="16">
    <source>
        <dbReference type="Proteomes" id="UP001152795"/>
    </source>
</evidence>
<evidence type="ECO:0000256" key="5">
    <source>
        <dbReference type="ARBA" id="ARBA00016383"/>
    </source>
</evidence>
<organism evidence="15 16">
    <name type="scientific">Paramuricea clavata</name>
    <name type="common">Red gorgonian</name>
    <name type="synonym">Violescent sea-whip</name>
    <dbReference type="NCBI Taxonomy" id="317549"/>
    <lineage>
        <taxon>Eukaryota</taxon>
        <taxon>Metazoa</taxon>
        <taxon>Cnidaria</taxon>
        <taxon>Anthozoa</taxon>
        <taxon>Octocorallia</taxon>
        <taxon>Malacalcyonacea</taxon>
        <taxon>Plexauridae</taxon>
        <taxon>Paramuricea</taxon>
    </lineage>
</organism>
<dbReference type="PANTHER" id="PTHR12485">
    <property type="entry name" value="NADH-UBIQUINONE OXIDOREDUCTASE SUBUNIT B"/>
    <property type="match status" value="1"/>
</dbReference>
<dbReference type="InterPro" id="IPR009947">
    <property type="entry name" value="NDUA7"/>
</dbReference>
<evidence type="ECO:0000256" key="3">
    <source>
        <dbReference type="ARBA" id="ARBA00005482"/>
    </source>
</evidence>
<name>A0A6S7H040_PARCT</name>
<comment type="caution">
    <text evidence="15">The sequence shown here is derived from an EMBL/GenBank/DDBJ whole genome shotgun (WGS) entry which is preliminary data.</text>
</comment>
<keyword evidence="6" id="KW-0813">Transport</keyword>
<comment type="subcellular location">
    <subcellularLocation>
        <location evidence="2">Mitochondrion inner membrane</location>
        <topology evidence="2">Peripheral membrane protein</topology>
        <orientation evidence="2">Matrix side</orientation>
    </subcellularLocation>
</comment>
<comment type="subunit">
    <text evidence="4">Complex I is composed of 45 different subunits.</text>
</comment>
<evidence type="ECO:0000313" key="15">
    <source>
        <dbReference type="EMBL" id="CAB3990010.1"/>
    </source>
</evidence>
<reference evidence="15" key="1">
    <citation type="submission" date="2020-04" db="EMBL/GenBank/DDBJ databases">
        <authorList>
            <person name="Alioto T."/>
            <person name="Alioto T."/>
            <person name="Gomez Garrido J."/>
        </authorList>
    </citation>
    <scope>NUCLEOTIDE SEQUENCE</scope>
    <source>
        <strain evidence="15">A484AB</strain>
    </source>
</reference>
<keyword evidence="16" id="KW-1185">Reference proteome</keyword>
<evidence type="ECO:0000256" key="12">
    <source>
        <dbReference type="ARBA" id="ARBA00023136"/>
    </source>
</evidence>
<evidence type="ECO:0000256" key="9">
    <source>
        <dbReference type="ARBA" id="ARBA00022982"/>
    </source>
</evidence>
<evidence type="ECO:0000256" key="7">
    <source>
        <dbReference type="ARBA" id="ARBA00022660"/>
    </source>
</evidence>
<evidence type="ECO:0000256" key="6">
    <source>
        <dbReference type="ARBA" id="ARBA00022448"/>
    </source>
</evidence>
<keyword evidence="7" id="KW-0679">Respiratory chain</keyword>
<keyword evidence="12" id="KW-0472">Membrane</keyword>
<dbReference type="GO" id="GO:0006120">
    <property type="term" value="P:mitochondrial electron transport, NADH to ubiquinone"/>
    <property type="evidence" value="ECO:0007669"/>
    <property type="project" value="TreeGrafter"/>
</dbReference>
<dbReference type="EMBL" id="CACRXK020001584">
    <property type="protein sequence ID" value="CAB3990010.1"/>
    <property type="molecule type" value="Genomic_DNA"/>
</dbReference>
<dbReference type="Pfam" id="PF07347">
    <property type="entry name" value="CI-B14_5a"/>
    <property type="match status" value="1"/>
</dbReference>
<comment type="similarity">
    <text evidence="3">Belongs to the complex I NDUFA7 subunit family.</text>
</comment>
<evidence type="ECO:0000256" key="4">
    <source>
        <dbReference type="ARBA" id="ARBA00011533"/>
    </source>
</evidence>
<keyword evidence="10" id="KW-0007">Acetylation</keyword>